<dbReference type="Pfam" id="PF03666">
    <property type="entry name" value="NPR3"/>
    <property type="match status" value="2"/>
</dbReference>
<reference evidence="5 6" key="1">
    <citation type="journal article" date="2011" name="Genome Res.">
        <title>Phylogeny-wide analysis of social amoeba genomes highlights ancient origins for complex intercellular communication.</title>
        <authorList>
            <person name="Heidel A.J."/>
            <person name="Lawal H.M."/>
            <person name="Felder M."/>
            <person name="Schilde C."/>
            <person name="Helps N.R."/>
            <person name="Tunggal B."/>
            <person name="Rivero F."/>
            <person name="John U."/>
            <person name="Schleicher M."/>
            <person name="Eichinger L."/>
            <person name="Platzer M."/>
            <person name="Noegel A.A."/>
            <person name="Schaap P."/>
            <person name="Gloeckner G."/>
        </authorList>
    </citation>
    <scope>NUCLEOTIDE SEQUENCE [LARGE SCALE GENOMIC DNA]</scope>
    <source>
        <strain evidence="6">ATCC 26659 / Pp 5 / PN500</strain>
    </source>
</reference>
<organism evidence="5 6">
    <name type="scientific">Heterostelium pallidum (strain ATCC 26659 / Pp 5 / PN500)</name>
    <name type="common">Cellular slime mold</name>
    <name type="synonym">Polysphondylium pallidum</name>
    <dbReference type="NCBI Taxonomy" id="670386"/>
    <lineage>
        <taxon>Eukaryota</taxon>
        <taxon>Amoebozoa</taxon>
        <taxon>Evosea</taxon>
        <taxon>Eumycetozoa</taxon>
        <taxon>Dictyostelia</taxon>
        <taxon>Acytosteliales</taxon>
        <taxon>Acytosteliaceae</taxon>
        <taxon>Heterostelium</taxon>
    </lineage>
</organism>
<keyword evidence="6" id="KW-1185">Reference proteome</keyword>
<comment type="similarity">
    <text evidence="1 2">Belongs to the NPR3 family.</text>
</comment>
<evidence type="ECO:0000256" key="3">
    <source>
        <dbReference type="SAM" id="MobiDB-lite"/>
    </source>
</evidence>
<dbReference type="OMA" id="CNLAFRY"/>
<comment type="caution">
    <text evidence="5">The sequence shown here is derived from an EMBL/GenBank/DDBJ whole genome shotgun (WGS) entry which is preliminary data.</text>
</comment>
<feature type="compositionally biased region" description="Low complexity" evidence="3">
    <location>
        <begin position="222"/>
        <end position="235"/>
    </location>
</feature>
<name>D3AVT0_HETP5</name>
<accession>D3AVT0</accession>
<dbReference type="InterPro" id="IPR005365">
    <property type="entry name" value="Npr3"/>
</dbReference>
<proteinExistence type="inferred from homology"/>
<feature type="compositionally biased region" description="Low complexity" evidence="3">
    <location>
        <begin position="136"/>
        <end position="162"/>
    </location>
</feature>
<evidence type="ECO:0000259" key="4">
    <source>
        <dbReference type="Pfam" id="PF24064"/>
    </source>
</evidence>
<dbReference type="GO" id="GO:0034198">
    <property type="term" value="P:cellular response to amino acid starvation"/>
    <property type="evidence" value="ECO:0007669"/>
    <property type="project" value="TreeGrafter"/>
</dbReference>
<dbReference type="InParanoid" id="D3AVT0"/>
<dbReference type="RefSeq" id="XP_020438508.1">
    <property type="nucleotide sequence ID" value="XM_020571234.1"/>
</dbReference>
<feature type="compositionally biased region" description="Acidic residues" evidence="3">
    <location>
        <begin position="105"/>
        <end position="116"/>
    </location>
</feature>
<dbReference type="Pfam" id="PF24064">
    <property type="entry name" value="HTH_NPRL3"/>
    <property type="match status" value="1"/>
</dbReference>
<dbReference type="FunCoup" id="D3AVT0">
    <property type="interactions" value="14"/>
</dbReference>
<dbReference type="InterPro" id="IPR056603">
    <property type="entry name" value="HTH_NPRL3"/>
</dbReference>
<feature type="compositionally biased region" description="Basic and acidic residues" evidence="3">
    <location>
        <begin position="192"/>
        <end position="206"/>
    </location>
</feature>
<dbReference type="STRING" id="670386.D3AVT0"/>
<evidence type="ECO:0000256" key="2">
    <source>
        <dbReference type="RuleBase" id="RU368069"/>
    </source>
</evidence>
<dbReference type="AlphaFoldDB" id="D3AVT0"/>
<dbReference type="GO" id="GO:0010508">
    <property type="term" value="P:positive regulation of autophagy"/>
    <property type="evidence" value="ECO:0007669"/>
    <property type="project" value="TreeGrafter"/>
</dbReference>
<evidence type="ECO:0000256" key="1">
    <source>
        <dbReference type="ARBA" id="ARBA00010546"/>
    </source>
</evidence>
<evidence type="ECO:0000313" key="6">
    <source>
        <dbReference type="Proteomes" id="UP000001396"/>
    </source>
</evidence>
<dbReference type="GeneID" id="31355729"/>
<evidence type="ECO:0000313" key="5">
    <source>
        <dbReference type="EMBL" id="EFA86403.1"/>
    </source>
</evidence>
<dbReference type="Proteomes" id="UP000001396">
    <property type="component" value="Unassembled WGS sequence"/>
</dbReference>
<sequence length="636" mass="71808">MAFRQQHPIMTPANNSGGGGGRGGGGGSGGGSLSGSTESDNTKSADAGAPSRAGSYATNDNQYIYNLSSEILTPILTPKPTLCDMSFELMIENTKFIGHPTLLSNDDESDSDGDSGDEQHHQHHQHHNHHQDVVNEDVNNQKLTSSSMSRRFSTSSNKSTGSSHKRSGSQHKCKDGKQHGSSSSNSKNVNSNDKDSSNNSNKDKDSGSSSSTTKEKEKRLESSTNSTSSNSSSGSDELTMFNLLFVMSTNVGELNENRDNSLKRCALKIASALKHEQKRCGYISKQVHEIMLVRDGWLTEHTLDTGDDKPNHQELTDRILKKSQLGMEIKKIYDALNSDRPASLRINNWINLHLNINNPDYYSDYPMRPYHALLINLDHSTLPANTDTSPALQRLLDVAKPTKSFRDLQLETDLPLSYLYRLSSHLVYWGKAKIINMLTKNNVYVLTPPTKITDNNNNNNSSSNNNNSSYIDISNKFNIQFPEFQFQDILLRFSSARPLAEHISKFHQSYHVTFLQIVCWLLQHDLIMQLHTYIHLMITYRQQPTTSPNTPLLYQTPHFPMTPSHLLPHEIAFFERIDDSTKSYLLFKRLVPYFRGQHHLEEIMWRENISREDLNKILKKYKSVLIQVTHEESIVT</sequence>
<feature type="compositionally biased region" description="Low complexity" evidence="3">
    <location>
        <begin position="181"/>
        <end position="191"/>
    </location>
</feature>
<gene>
    <name evidence="5" type="ORF">PPL_00195</name>
</gene>
<feature type="region of interest" description="Disordered" evidence="3">
    <location>
        <begin position="100"/>
        <end position="235"/>
    </location>
</feature>
<protein>
    <submittedName>
        <fullName evidence="5">UPF0171 family protein</fullName>
    </submittedName>
</protein>
<dbReference type="GO" id="GO:1904262">
    <property type="term" value="P:negative regulation of TORC1 signaling"/>
    <property type="evidence" value="ECO:0007669"/>
    <property type="project" value="TreeGrafter"/>
</dbReference>
<feature type="compositionally biased region" description="Gly residues" evidence="3">
    <location>
        <begin position="16"/>
        <end position="33"/>
    </location>
</feature>
<dbReference type="GO" id="GO:0038202">
    <property type="term" value="P:TORC1 signaling"/>
    <property type="evidence" value="ECO:0007669"/>
    <property type="project" value="TreeGrafter"/>
</dbReference>
<dbReference type="PANTHER" id="PTHR13153">
    <property type="entry name" value="CGTHBA PROTEIN -14 GENE PROTEIN"/>
    <property type="match status" value="1"/>
</dbReference>
<dbReference type="PANTHER" id="PTHR13153:SF5">
    <property type="entry name" value="GATOR COMPLEX PROTEIN NPRL3"/>
    <property type="match status" value="1"/>
</dbReference>
<feature type="region of interest" description="Disordered" evidence="3">
    <location>
        <begin position="1"/>
        <end position="57"/>
    </location>
</feature>
<feature type="domain" description="GATOR1 complex protein NPRL3 C-terminal HTH" evidence="4">
    <location>
        <begin position="586"/>
        <end position="626"/>
    </location>
</feature>
<dbReference type="EMBL" id="ADBJ01000002">
    <property type="protein sequence ID" value="EFA86403.1"/>
    <property type="molecule type" value="Genomic_DNA"/>
</dbReference>
<dbReference type="GO" id="GO:1990130">
    <property type="term" value="C:GATOR1 complex"/>
    <property type="evidence" value="ECO:0007669"/>
    <property type="project" value="TreeGrafter"/>
</dbReference>